<proteinExistence type="predicted"/>
<feature type="chain" id="PRO_5037266998" evidence="1">
    <location>
        <begin position="22"/>
        <end position="120"/>
    </location>
</feature>
<keyword evidence="3" id="KW-1185">Reference proteome</keyword>
<dbReference type="Pfam" id="PF13663">
    <property type="entry name" value="DUF4148"/>
    <property type="match status" value="1"/>
</dbReference>
<accession>A0A934WME6</accession>
<dbReference type="RefSeq" id="WP_201169597.1">
    <property type="nucleotide sequence ID" value="NZ_JAEPWM010000003.1"/>
</dbReference>
<dbReference type="EMBL" id="JAEPWM010000003">
    <property type="protein sequence ID" value="MBK6006423.1"/>
    <property type="molecule type" value="Genomic_DNA"/>
</dbReference>
<protein>
    <submittedName>
        <fullName evidence="2">DUF4148 domain-containing protein</fullName>
    </submittedName>
</protein>
<reference evidence="2" key="2">
    <citation type="submission" date="2021-01" db="EMBL/GenBank/DDBJ databases">
        <authorList>
            <person name="Kang M."/>
        </authorList>
    </citation>
    <scope>NUCLEOTIDE SEQUENCE</scope>
    <source>
        <strain evidence="2">KACC 17527</strain>
    </source>
</reference>
<name>A0A934WME6_9BURK</name>
<evidence type="ECO:0000256" key="1">
    <source>
        <dbReference type="SAM" id="SignalP"/>
    </source>
</evidence>
<sequence>MNRNFALALCFASASIGTAFADDITIDPTPFVSTASRAQVMAELKAFQASGVNPWADDYNQLAQVHSTKTRAEVTAAYLASRNEVAALDAEDSGSAYLTRVAARRDHSTELAVMERAQGE</sequence>
<evidence type="ECO:0000313" key="3">
    <source>
        <dbReference type="Proteomes" id="UP000630528"/>
    </source>
</evidence>
<organism evidence="2 3">
    <name type="scientific">Ramlibacter ginsenosidimutans</name>
    <dbReference type="NCBI Taxonomy" id="502333"/>
    <lineage>
        <taxon>Bacteria</taxon>
        <taxon>Pseudomonadati</taxon>
        <taxon>Pseudomonadota</taxon>
        <taxon>Betaproteobacteria</taxon>
        <taxon>Burkholderiales</taxon>
        <taxon>Comamonadaceae</taxon>
        <taxon>Ramlibacter</taxon>
    </lineage>
</organism>
<dbReference type="InterPro" id="IPR025421">
    <property type="entry name" value="DUF4148"/>
</dbReference>
<comment type="caution">
    <text evidence="2">The sequence shown here is derived from an EMBL/GenBank/DDBJ whole genome shotgun (WGS) entry which is preliminary data.</text>
</comment>
<dbReference type="AlphaFoldDB" id="A0A934WME6"/>
<keyword evidence="1" id="KW-0732">Signal</keyword>
<evidence type="ECO:0000313" key="2">
    <source>
        <dbReference type="EMBL" id="MBK6006423.1"/>
    </source>
</evidence>
<dbReference type="Proteomes" id="UP000630528">
    <property type="component" value="Unassembled WGS sequence"/>
</dbReference>
<reference evidence="2" key="1">
    <citation type="journal article" date="2012" name="J. Microbiol. Biotechnol.">
        <title>Ramlibacter ginsenosidimutans sp. nov., with ginsenoside-converting activity.</title>
        <authorList>
            <person name="Wang L."/>
            <person name="An D.S."/>
            <person name="Kim S.G."/>
            <person name="Jin F.X."/>
            <person name="Kim S.C."/>
            <person name="Lee S.T."/>
            <person name="Im W.T."/>
        </authorList>
    </citation>
    <scope>NUCLEOTIDE SEQUENCE</scope>
    <source>
        <strain evidence="2">KACC 17527</strain>
    </source>
</reference>
<gene>
    <name evidence="2" type="ORF">JJB11_09995</name>
</gene>
<feature type="signal peptide" evidence="1">
    <location>
        <begin position="1"/>
        <end position="21"/>
    </location>
</feature>